<comment type="cofactor">
    <cofactor evidence="9">
        <name>Mg(2+)</name>
        <dbReference type="ChEBI" id="CHEBI:18420"/>
    </cofactor>
    <cofactor evidence="9">
        <name>Mn(2+)</name>
        <dbReference type="ChEBI" id="CHEBI:29035"/>
    </cofactor>
</comment>
<dbReference type="Gene3D" id="1.20.120.920">
    <property type="entry name" value="CRISPR-associated endonuclease Cas1, C-terminal domain"/>
    <property type="match status" value="1"/>
</dbReference>
<proteinExistence type="inferred from homology"/>
<dbReference type="PANTHER" id="PTHR43219">
    <property type="entry name" value="CRISPR-ASSOCIATED ENDONUCLEASE CAS1"/>
    <property type="match status" value="1"/>
</dbReference>
<dbReference type="GO" id="GO:0043571">
    <property type="term" value="P:maintenance of CRISPR repeat elements"/>
    <property type="evidence" value="ECO:0007669"/>
    <property type="project" value="UniProtKB-UniRule"/>
</dbReference>
<evidence type="ECO:0000256" key="5">
    <source>
        <dbReference type="ARBA" id="ARBA00022842"/>
    </source>
</evidence>
<comment type="caution">
    <text evidence="10">The sequence shown here is derived from an EMBL/GenBank/DDBJ whole genome shotgun (WGS) entry which is preliminary data.</text>
</comment>
<dbReference type="Pfam" id="PF01867">
    <property type="entry name" value="Cas_Cas1"/>
    <property type="match status" value="1"/>
</dbReference>
<comment type="function">
    <text evidence="9">CRISPR (clustered regularly interspaced short palindromic repeat), is an adaptive immune system that provides protection against mobile genetic elements (viruses, transposable elements and conjugative plasmids). CRISPR clusters contain spacers, sequences complementary to antecedent mobile elements, and target invading nucleic acids. CRISPR clusters are transcribed and processed into CRISPR RNA (crRNA). Acts as a dsDNA endonuclease. Involved in the integration of spacer DNA into the CRISPR cassette.</text>
</comment>
<dbReference type="EC" id="3.1.-.-" evidence="9"/>
<keyword evidence="7 9" id="KW-0238">DNA-binding</keyword>
<accession>A0A660SGE7</accession>
<dbReference type="InterPro" id="IPR019858">
    <property type="entry name" value="CRISPR-assoc_Cas1_HMARI/TNEAP"/>
</dbReference>
<dbReference type="CDD" id="cd09722">
    <property type="entry name" value="Cas1_I-B"/>
    <property type="match status" value="1"/>
</dbReference>
<dbReference type="NCBIfam" id="TIGR03641">
    <property type="entry name" value="cas1_HMARI"/>
    <property type="match status" value="1"/>
</dbReference>
<dbReference type="GO" id="GO:0004520">
    <property type="term" value="F:DNA endonuclease activity"/>
    <property type="evidence" value="ECO:0007669"/>
    <property type="project" value="InterPro"/>
</dbReference>
<keyword evidence="4 9" id="KW-0378">Hydrolase</keyword>
<feature type="binding site" evidence="9">
    <location>
        <position position="223"/>
    </location>
    <ligand>
        <name>Mn(2+)</name>
        <dbReference type="ChEBI" id="CHEBI:29035"/>
    </ligand>
</feature>
<evidence type="ECO:0000313" key="10">
    <source>
        <dbReference type="EMBL" id="RKX69071.1"/>
    </source>
</evidence>
<dbReference type="Gene3D" id="3.100.10.20">
    <property type="entry name" value="CRISPR-associated endonuclease Cas1, N-terminal domain"/>
    <property type="match status" value="1"/>
</dbReference>
<feature type="binding site" evidence="9">
    <location>
        <position position="157"/>
    </location>
    <ligand>
        <name>Mn(2+)</name>
        <dbReference type="ChEBI" id="CHEBI:29035"/>
    </ligand>
</feature>
<keyword evidence="6 9" id="KW-0051">Antiviral defense</keyword>
<comment type="subunit">
    <text evidence="9">Homodimer, forms a heterotetramer with a Cas2 homodimer.</text>
</comment>
<keyword evidence="1 9" id="KW-0540">Nuclease</keyword>
<evidence type="ECO:0000256" key="4">
    <source>
        <dbReference type="ARBA" id="ARBA00022801"/>
    </source>
</evidence>
<organism evidence="10 11">
    <name type="scientific">candidate division WOR-3 bacterium</name>
    <dbReference type="NCBI Taxonomy" id="2052148"/>
    <lineage>
        <taxon>Bacteria</taxon>
        <taxon>Bacteria division WOR-3</taxon>
    </lineage>
</organism>
<feature type="binding site" evidence="9">
    <location>
        <position position="238"/>
    </location>
    <ligand>
        <name>Mn(2+)</name>
        <dbReference type="ChEBI" id="CHEBI:29035"/>
    </ligand>
</feature>
<evidence type="ECO:0000256" key="7">
    <source>
        <dbReference type="ARBA" id="ARBA00023125"/>
    </source>
</evidence>
<keyword evidence="2 9" id="KW-0479">Metal-binding</keyword>
<keyword evidence="8 9" id="KW-0464">Manganese</keyword>
<dbReference type="GO" id="GO:0003677">
    <property type="term" value="F:DNA binding"/>
    <property type="evidence" value="ECO:0007669"/>
    <property type="project" value="UniProtKB-KW"/>
</dbReference>
<dbReference type="InterPro" id="IPR042206">
    <property type="entry name" value="CRISPR-assoc_Cas1_C"/>
</dbReference>
<evidence type="ECO:0000256" key="9">
    <source>
        <dbReference type="HAMAP-Rule" id="MF_01470"/>
    </source>
</evidence>
<gene>
    <name evidence="9" type="primary">cas1</name>
    <name evidence="10" type="ORF">DRP53_09265</name>
</gene>
<sequence>MKRSIYIFSSGEIHRKQNTLYFQLEDGRRKYIPVENTRELLIFGEVSINKKLLEFLSQKEIILHFFNHYGYYVGSYYPREHYNSGHMILKQAEFYLDHEKRIDLARRFVSGAIANIKKVLNYYKNRGVEVGERLDRIEHLEETIPAQEDTDELMAIEGNAREVYYGAFNLIINNEEFEFGTRSRRPPRNRLNALISFGNSLLYTAALSEIYKTHLDPRIGFLHTCNFRRFTLNLDVAEIFKPIIVDRIIFTLINKEMIKPKHFVEEAGGIFMDEKGRKIFVEEFDRRMETTIRHQGLGRNVSYRRLILLELYKIEKHLLGDKPYEPFVSRW</sequence>
<dbReference type="GO" id="GO:0046872">
    <property type="term" value="F:metal ion binding"/>
    <property type="evidence" value="ECO:0007669"/>
    <property type="project" value="UniProtKB-UniRule"/>
</dbReference>
<keyword evidence="3 9" id="KW-0255">Endonuclease</keyword>
<evidence type="ECO:0000256" key="8">
    <source>
        <dbReference type="ARBA" id="ARBA00023211"/>
    </source>
</evidence>
<dbReference type="PANTHER" id="PTHR43219:SF1">
    <property type="entry name" value="CRISPR-ASSOCIATED ENDONUCLEASE CAS1"/>
    <property type="match status" value="1"/>
</dbReference>
<evidence type="ECO:0000313" key="11">
    <source>
        <dbReference type="Proteomes" id="UP000268469"/>
    </source>
</evidence>
<dbReference type="HAMAP" id="MF_01470">
    <property type="entry name" value="Cas1"/>
    <property type="match status" value="1"/>
</dbReference>
<dbReference type="InterPro" id="IPR002729">
    <property type="entry name" value="CRISPR-assoc_Cas1"/>
</dbReference>
<keyword evidence="5 9" id="KW-0460">Magnesium</keyword>
<name>A0A660SGE7_UNCW3</name>
<reference evidence="10 11" key="1">
    <citation type="submission" date="2018-06" db="EMBL/GenBank/DDBJ databases">
        <title>Extensive metabolic versatility and redundancy in microbially diverse, dynamic hydrothermal sediments.</title>
        <authorList>
            <person name="Dombrowski N."/>
            <person name="Teske A."/>
            <person name="Baker B.J."/>
        </authorList>
    </citation>
    <scope>NUCLEOTIDE SEQUENCE [LARGE SCALE GENOMIC DNA]</scope>
    <source>
        <strain evidence="10">B36_G15</strain>
    </source>
</reference>
<evidence type="ECO:0000256" key="2">
    <source>
        <dbReference type="ARBA" id="ARBA00022723"/>
    </source>
</evidence>
<evidence type="ECO:0000256" key="6">
    <source>
        <dbReference type="ARBA" id="ARBA00023118"/>
    </source>
</evidence>
<dbReference type="AlphaFoldDB" id="A0A660SGE7"/>
<protein>
    <recommendedName>
        <fullName evidence="9">CRISPR-associated endonuclease Cas1</fullName>
        <ecNumber evidence="9">3.1.-.-</ecNumber>
    </recommendedName>
</protein>
<dbReference type="GO" id="GO:0051607">
    <property type="term" value="P:defense response to virus"/>
    <property type="evidence" value="ECO:0007669"/>
    <property type="project" value="UniProtKB-UniRule"/>
</dbReference>
<evidence type="ECO:0000256" key="1">
    <source>
        <dbReference type="ARBA" id="ARBA00022722"/>
    </source>
</evidence>
<dbReference type="GO" id="GO:0016787">
    <property type="term" value="F:hydrolase activity"/>
    <property type="evidence" value="ECO:0007669"/>
    <property type="project" value="UniProtKB-KW"/>
</dbReference>
<dbReference type="NCBIfam" id="TIGR00287">
    <property type="entry name" value="cas1"/>
    <property type="match status" value="1"/>
</dbReference>
<evidence type="ECO:0000256" key="3">
    <source>
        <dbReference type="ARBA" id="ARBA00022759"/>
    </source>
</evidence>
<dbReference type="EMBL" id="QNBE01000108">
    <property type="protein sequence ID" value="RKX69071.1"/>
    <property type="molecule type" value="Genomic_DNA"/>
</dbReference>
<dbReference type="InterPro" id="IPR042211">
    <property type="entry name" value="CRISPR-assoc_Cas1_N"/>
</dbReference>
<dbReference type="Proteomes" id="UP000268469">
    <property type="component" value="Unassembled WGS sequence"/>
</dbReference>
<comment type="similarity">
    <text evidence="9">Belongs to the CRISPR-associated endonuclease Cas1 family.</text>
</comment>